<gene>
    <name evidence="27" type="ORF">LNINA_LOCUS7</name>
</gene>
<sequence length="1421" mass="162286">MRSDMAYRGLSQHVELDRAADPSDRYTLEDLIGEGTYGEVYSARDKGSGKRVAVKILENITENIEEIEEEFLVFRDLSSHPNIPEFFGLYLKRGISSEDDQIWFVMELCTGGSVTDLSAGMRARGGGLTEPQLAYVLRGTMRALTHLHAHRCMHRDVKGHNILLTENAEVKLVDFGVSSHLAATIARRNTSVGTPYWMAPEVIACEQQLDQSYDCRCDIWSVGITAIELAEGEPPLSGLHPMRALFQIPRNPPPALSHPEHFSPQLADFISECLVKDMNRRPFARELLEHPLLLAVGSFEENIRRELRAEIKRQRAEGRNCRAPEATTKRGKLKSHRKAKPEKMYTDDLATLEVLTEEAIVEQLQKRYAQNQIYTYIGDIVVAVNPFTDIGIYTMRTQEMYHGKCRSDNPPHIFAVADAAHQALMHQKQNQAIVISGESGAGKTESANLILKQLVFLSKTQSGNLQDKILLVNPIMEAFGNARTGINANSSRFGKYLDLNMMRIGKISGARISVYLLEQSRVVHQALGESNFHVFYYLYDGLESEGRWRKFYLDEQLKSRHRFLQPLSVAHREQNVYRWRQLNQAFRVVGFHDEEVQVLYKMLAAILHLGDIEFAETAEDNTDNRATVIDTAPLHRASRLLGVDTTDLRECLTSSSVVAKGETIARHCSPAEAAVARDATARGLYARAFDRIVERINALLSQNRPQSNDQLSIGILDIFGFENFTRNSFEQLCINIANEQIQYYFNQHIFTWEQQEYMAEGVPVDLVEFSDNRPVLDMLLSRPMGLLALLDEESRFPRSTDRSLIEKCHRNIRSKFYVRPKSDAICFAIHHFAGRVVYQADGFLEKNRNFLPPEVVQLMRQSQYDVIRFLFQCPVTKTGNLYSAIRGDFKTLDAPTSGDFRDRFNSRGLASQSRTQQTVATYFRYSLMELLQKMVSGTPQFVRCLKPNDSRSPRHFDSAKILKQLRYTGVLETIRIRQNGFSHRLAFEEFLKRYGFLAFSYDEEVKPNRDTCRLLLMRLRMDGWALGKSKVFLKYYHVETLARIYEEQVKKVVLAQAHVRGWLARHRYRRLRAQMAISALTLQRHVRGWLTRKRLEKERQLLLAREFQREQEKAKKQEKGLMNKSKAMMKAKVLRQITSEENGHKISGYNKENVSDKAAVVIQSHYRGYNTRRKLKKGRAPPPPSHAAPAPPTLKSSNHSVQERAAQLQIFAERLHNKNQEVHKNLRRNKSGVRLADIKRPPDEYRPPPGFTLVPAIIRGQPTESGGDAGRLSRSNNQKYNADGPLKSDENRQNLPCNRQCGGLVSNKIIELVKKSQRSDALPKPAYSPAFDPESDLRKILRNSPEMLAKPTFSSDDDYGPFRFKQLLRPTVGPTESLRKRKVKNASGQSPWLSDSSQDSTSSKELFNKRRPQISMGVYYS</sequence>
<dbReference type="GO" id="GO:0030832">
    <property type="term" value="P:regulation of actin filament length"/>
    <property type="evidence" value="ECO:0007669"/>
    <property type="project" value="TreeGrafter"/>
</dbReference>
<evidence type="ECO:0000256" key="19">
    <source>
        <dbReference type="ARBA" id="ARBA00047899"/>
    </source>
</evidence>
<dbReference type="EC" id="2.7.11.1" evidence="4"/>
<dbReference type="InterPro" id="IPR036961">
    <property type="entry name" value="Kinesin_motor_dom_sf"/>
</dbReference>
<comment type="similarity">
    <text evidence="21">Belongs to the TRAFAC class myosin-kinesin ATPase superfamily. Myosin family.</text>
</comment>
<keyword evidence="28" id="KW-1185">Reference proteome</keyword>
<dbReference type="EMBL" id="CAVLEF010000001">
    <property type="protein sequence ID" value="CAK1539911.1"/>
    <property type="molecule type" value="Genomic_DNA"/>
</dbReference>
<evidence type="ECO:0000256" key="14">
    <source>
        <dbReference type="ARBA" id="ARBA00023175"/>
    </source>
</evidence>
<dbReference type="InterPro" id="IPR000048">
    <property type="entry name" value="IQ_motif_EF-hand-BS"/>
</dbReference>
<dbReference type="Gene3D" id="3.40.850.10">
    <property type="entry name" value="Kinesin motor domain"/>
    <property type="match status" value="1"/>
</dbReference>
<evidence type="ECO:0000256" key="17">
    <source>
        <dbReference type="ARBA" id="ARBA00023273"/>
    </source>
</evidence>
<keyword evidence="11" id="KW-0418">Kinase</keyword>
<dbReference type="GO" id="GO:0016459">
    <property type="term" value="C:myosin complex"/>
    <property type="evidence" value="ECO:0007669"/>
    <property type="project" value="UniProtKB-KW"/>
</dbReference>
<dbReference type="GO" id="GO:0004674">
    <property type="term" value="F:protein serine/threonine kinase activity"/>
    <property type="evidence" value="ECO:0007669"/>
    <property type="project" value="UniProtKB-KW"/>
</dbReference>
<dbReference type="PROSITE" id="PS00107">
    <property type="entry name" value="PROTEIN_KINASE_ATP"/>
    <property type="match status" value="1"/>
</dbReference>
<dbReference type="GO" id="GO:0003779">
    <property type="term" value="F:actin binding"/>
    <property type="evidence" value="ECO:0007669"/>
    <property type="project" value="UniProtKB-KW"/>
</dbReference>
<comment type="subcellular location">
    <subcellularLocation>
        <location evidence="2">Cell projection</location>
    </subcellularLocation>
    <subcellularLocation>
        <location evidence="1">Cytoplasm</location>
        <location evidence="1">Cytoskeleton</location>
    </subcellularLocation>
</comment>
<reference evidence="27 28" key="1">
    <citation type="submission" date="2023-11" db="EMBL/GenBank/DDBJ databases">
        <authorList>
            <person name="Okamura Y."/>
        </authorList>
    </citation>
    <scope>NUCLEOTIDE SEQUENCE [LARGE SCALE GENOMIC DNA]</scope>
</reference>
<keyword evidence="6" id="KW-0723">Serine/threonine-protein kinase</keyword>
<keyword evidence="13 21" id="KW-0518">Myosin</keyword>
<dbReference type="InterPro" id="IPR001609">
    <property type="entry name" value="Myosin_head_motor_dom-like"/>
</dbReference>
<dbReference type="InterPro" id="IPR052409">
    <property type="entry name" value="Myosin-III_kinase_activity"/>
</dbReference>
<keyword evidence="18" id="KW-0844">Vision</keyword>
<dbReference type="Pfam" id="PF00069">
    <property type="entry name" value="Pkinase"/>
    <property type="match status" value="1"/>
</dbReference>
<dbReference type="Proteomes" id="UP001497472">
    <property type="component" value="Unassembled WGS sequence"/>
</dbReference>
<evidence type="ECO:0000256" key="3">
    <source>
        <dbReference type="ARBA" id="ARBA00006998"/>
    </source>
</evidence>
<feature type="region of interest" description="Disordered" evidence="24">
    <location>
        <begin position="1219"/>
        <end position="1295"/>
    </location>
</feature>
<evidence type="ECO:0000256" key="15">
    <source>
        <dbReference type="ARBA" id="ARBA00023203"/>
    </source>
</evidence>
<evidence type="ECO:0000259" key="25">
    <source>
        <dbReference type="PROSITE" id="PS50011"/>
    </source>
</evidence>
<feature type="region of interest" description="Disordered" evidence="24">
    <location>
        <begin position="1370"/>
        <end position="1409"/>
    </location>
</feature>
<dbReference type="GO" id="GO:0042995">
    <property type="term" value="C:cell projection"/>
    <property type="evidence" value="ECO:0007669"/>
    <property type="project" value="UniProtKB-SubCell"/>
</dbReference>
<feature type="binding site" evidence="22">
    <location>
        <position position="55"/>
    </location>
    <ligand>
        <name>ATP</name>
        <dbReference type="ChEBI" id="CHEBI:30616"/>
    </ligand>
</feature>
<dbReference type="Gene3D" id="1.20.58.530">
    <property type="match status" value="1"/>
</dbReference>
<comment type="caution">
    <text evidence="27">The sequence shown here is derived from an EMBL/GenBank/DDBJ whole genome shotgun (WGS) entry which is preliminary data.</text>
</comment>
<feature type="domain" description="Protein kinase" evidence="25">
    <location>
        <begin position="26"/>
        <end position="293"/>
    </location>
</feature>
<evidence type="ECO:0000256" key="20">
    <source>
        <dbReference type="ARBA" id="ARBA00048679"/>
    </source>
</evidence>
<dbReference type="CDD" id="cd01379">
    <property type="entry name" value="MYSc_Myo3"/>
    <property type="match status" value="1"/>
</dbReference>
<dbReference type="SUPFAM" id="SSF56112">
    <property type="entry name" value="Protein kinase-like (PK-like)"/>
    <property type="match status" value="1"/>
</dbReference>
<dbReference type="SUPFAM" id="SSF52540">
    <property type="entry name" value="P-loop containing nucleoside triphosphate hydrolases"/>
    <property type="match status" value="1"/>
</dbReference>
<keyword evidence="14 21" id="KW-0505">Motor protein</keyword>
<dbReference type="InterPro" id="IPR011009">
    <property type="entry name" value="Kinase-like_dom_sf"/>
</dbReference>
<dbReference type="Pfam" id="PF00612">
    <property type="entry name" value="IQ"/>
    <property type="match status" value="3"/>
</dbReference>
<dbReference type="CDD" id="cd23767">
    <property type="entry name" value="IQCD"/>
    <property type="match status" value="1"/>
</dbReference>
<proteinExistence type="inferred from homology"/>
<feature type="coiled-coil region" evidence="23">
    <location>
        <begin position="50"/>
        <end position="77"/>
    </location>
</feature>
<evidence type="ECO:0000256" key="2">
    <source>
        <dbReference type="ARBA" id="ARBA00004316"/>
    </source>
</evidence>
<dbReference type="GO" id="GO:0005737">
    <property type="term" value="C:cytoplasm"/>
    <property type="evidence" value="ECO:0007669"/>
    <property type="project" value="UniProtKB-ARBA"/>
</dbReference>
<dbReference type="PRINTS" id="PR00193">
    <property type="entry name" value="MYOSINHEAVY"/>
</dbReference>
<dbReference type="Gene3D" id="1.20.5.190">
    <property type="match status" value="1"/>
</dbReference>
<dbReference type="Gene3D" id="1.20.120.720">
    <property type="entry name" value="Myosin VI head, motor domain, U50 subdomain"/>
    <property type="match status" value="1"/>
</dbReference>
<evidence type="ECO:0000256" key="10">
    <source>
        <dbReference type="ARBA" id="ARBA00022741"/>
    </source>
</evidence>
<name>A0AAV1IRT9_9NEOP</name>
<dbReference type="Gene3D" id="1.20.5.4820">
    <property type="match status" value="1"/>
</dbReference>
<feature type="compositionally biased region" description="Basic and acidic residues" evidence="24">
    <location>
        <begin position="1236"/>
        <end position="1246"/>
    </location>
</feature>
<evidence type="ECO:0000256" key="18">
    <source>
        <dbReference type="ARBA" id="ARBA00023305"/>
    </source>
</evidence>
<evidence type="ECO:0000256" key="13">
    <source>
        <dbReference type="ARBA" id="ARBA00023123"/>
    </source>
</evidence>
<evidence type="ECO:0000256" key="5">
    <source>
        <dbReference type="ARBA" id="ARBA00022490"/>
    </source>
</evidence>
<feature type="compositionally biased region" description="Pro residues" evidence="24">
    <location>
        <begin position="1180"/>
        <end position="1192"/>
    </location>
</feature>
<accession>A0AAV1IRT9</accession>
<feature type="region of interest" description="Disordered" evidence="24">
    <location>
        <begin position="1169"/>
        <end position="1203"/>
    </location>
</feature>
<dbReference type="PROSITE" id="PS00108">
    <property type="entry name" value="PROTEIN_KINASE_ST"/>
    <property type="match status" value="1"/>
</dbReference>
<keyword evidence="8" id="KW-0808">Transferase</keyword>
<evidence type="ECO:0000256" key="24">
    <source>
        <dbReference type="SAM" id="MobiDB-lite"/>
    </source>
</evidence>
<feature type="domain" description="Myosin motor" evidence="26">
    <location>
        <begin position="344"/>
        <end position="1049"/>
    </location>
</feature>
<evidence type="ECO:0000256" key="9">
    <source>
        <dbReference type="ARBA" id="ARBA00022737"/>
    </source>
</evidence>
<evidence type="ECO:0000256" key="6">
    <source>
        <dbReference type="ARBA" id="ARBA00022527"/>
    </source>
</evidence>
<evidence type="ECO:0000256" key="21">
    <source>
        <dbReference type="PROSITE-ProRule" id="PRU00782"/>
    </source>
</evidence>
<feature type="region of interest" description="Actin-binding" evidence="21">
    <location>
        <begin position="927"/>
        <end position="949"/>
    </location>
</feature>
<dbReference type="FunFam" id="1.10.510.10:FF:000421">
    <property type="entry name" value="Serine/threonine-protein kinase PAK 6"/>
    <property type="match status" value="1"/>
</dbReference>
<dbReference type="PANTHER" id="PTHR46256:SF3">
    <property type="entry name" value="MYOSIN MOTOR DOMAIN-CONTAINING PROTEIN"/>
    <property type="match status" value="1"/>
</dbReference>
<keyword evidence="15 21" id="KW-0009">Actin-binding</keyword>
<evidence type="ECO:0000256" key="7">
    <source>
        <dbReference type="ARBA" id="ARBA00022606"/>
    </source>
</evidence>
<feature type="compositionally biased region" description="Basic residues" evidence="24">
    <location>
        <begin position="1170"/>
        <end position="1179"/>
    </location>
</feature>
<evidence type="ECO:0000256" key="4">
    <source>
        <dbReference type="ARBA" id="ARBA00012513"/>
    </source>
</evidence>
<comment type="similarity">
    <text evidence="3">In the C-terminal section; belongs to the TRAFAC class myosin-kinesin ATPase superfamily. Myosin family.</text>
</comment>
<protein>
    <recommendedName>
        <fullName evidence="4">non-specific serine/threonine protein kinase</fullName>
        <ecNumber evidence="4">2.7.11.1</ecNumber>
    </recommendedName>
</protein>
<dbReference type="SMART" id="SM00220">
    <property type="entry name" value="S_TKc"/>
    <property type="match status" value="1"/>
</dbReference>
<dbReference type="Gene3D" id="1.10.10.820">
    <property type="match status" value="1"/>
</dbReference>
<evidence type="ECO:0000256" key="23">
    <source>
        <dbReference type="SAM" id="Coils"/>
    </source>
</evidence>
<dbReference type="InterPro" id="IPR036083">
    <property type="entry name" value="MYSc_Myo3"/>
</dbReference>
<evidence type="ECO:0000256" key="22">
    <source>
        <dbReference type="PROSITE-ProRule" id="PRU10141"/>
    </source>
</evidence>
<keyword evidence="23" id="KW-0175">Coiled coil</keyword>
<dbReference type="Gene3D" id="1.10.510.10">
    <property type="entry name" value="Transferase(Phosphotransferase) domain 1"/>
    <property type="match status" value="1"/>
</dbReference>
<dbReference type="GO" id="GO:0000146">
    <property type="term" value="F:microfilament motor activity"/>
    <property type="evidence" value="ECO:0007669"/>
    <property type="project" value="TreeGrafter"/>
</dbReference>
<keyword evidence="10 21" id="KW-0547">Nucleotide-binding</keyword>
<evidence type="ECO:0000256" key="16">
    <source>
        <dbReference type="ARBA" id="ARBA00023212"/>
    </source>
</evidence>
<dbReference type="FunFam" id="1.20.58.530:FF:000010">
    <property type="entry name" value="Myosin IIIA"/>
    <property type="match status" value="1"/>
</dbReference>
<evidence type="ECO:0000256" key="11">
    <source>
        <dbReference type="ARBA" id="ARBA00022777"/>
    </source>
</evidence>
<feature type="compositionally biased region" description="Low complexity" evidence="24">
    <location>
        <begin position="1394"/>
        <end position="1403"/>
    </location>
</feature>
<organism evidence="27 28">
    <name type="scientific">Leptosia nina</name>
    <dbReference type="NCBI Taxonomy" id="320188"/>
    <lineage>
        <taxon>Eukaryota</taxon>
        <taxon>Metazoa</taxon>
        <taxon>Ecdysozoa</taxon>
        <taxon>Arthropoda</taxon>
        <taxon>Hexapoda</taxon>
        <taxon>Insecta</taxon>
        <taxon>Pterygota</taxon>
        <taxon>Neoptera</taxon>
        <taxon>Endopterygota</taxon>
        <taxon>Lepidoptera</taxon>
        <taxon>Glossata</taxon>
        <taxon>Ditrysia</taxon>
        <taxon>Papilionoidea</taxon>
        <taxon>Pieridae</taxon>
        <taxon>Pierinae</taxon>
        <taxon>Leptosia</taxon>
    </lineage>
</organism>
<dbReference type="GO" id="GO:0007601">
    <property type="term" value="P:visual perception"/>
    <property type="evidence" value="ECO:0007669"/>
    <property type="project" value="UniProtKB-KW"/>
</dbReference>
<feature type="binding site" evidence="21">
    <location>
        <begin position="437"/>
        <end position="444"/>
    </location>
    <ligand>
        <name>ATP</name>
        <dbReference type="ChEBI" id="CHEBI:30616"/>
    </ligand>
</feature>
<dbReference type="PROSITE" id="PS51456">
    <property type="entry name" value="MYOSIN_MOTOR"/>
    <property type="match status" value="1"/>
</dbReference>
<dbReference type="Pfam" id="PF00063">
    <property type="entry name" value="Myosin_head"/>
    <property type="match status" value="1"/>
</dbReference>
<keyword evidence="12 21" id="KW-0067">ATP-binding</keyword>
<comment type="catalytic activity">
    <reaction evidence="19">
        <text>L-threonyl-[protein] + ATP = O-phospho-L-threonyl-[protein] + ADP + H(+)</text>
        <dbReference type="Rhea" id="RHEA:46608"/>
        <dbReference type="Rhea" id="RHEA-COMP:11060"/>
        <dbReference type="Rhea" id="RHEA-COMP:11605"/>
        <dbReference type="ChEBI" id="CHEBI:15378"/>
        <dbReference type="ChEBI" id="CHEBI:30013"/>
        <dbReference type="ChEBI" id="CHEBI:30616"/>
        <dbReference type="ChEBI" id="CHEBI:61977"/>
        <dbReference type="ChEBI" id="CHEBI:456216"/>
        <dbReference type="EC" id="2.7.11.1"/>
    </reaction>
</comment>
<keyword evidence="16" id="KW-0206">Cytoskeleton</keyword>
<dbReference type="GO" id="GO:0005524">
    <property type="term" value="F:ATP binding"/>
    <property type="evidence" value="ECO:0007669"/>
    <property type="project" value="UniProtKB-UniRule"/>
</dbReference>
<evidence type="ECO:0000256" key="1">
    <source>
        <dbReference type="ARBA" id="ARBA00004245"/>
    </source>
</evidence>
<evidence type="ECO:0000256" key="12">
    <source>
        <dbReference type="ARBA" id="ARBA00022840"/>
    </source>
</evidence>
<keyword evidence="9" id="KW-0677">Repeat</keyword>
<dbReference type="SMART" id="SM00015">
    <property type="entry name" value="IQ"/>
    <property type="match status" value="3"/>
</dbReference>
<evidence type="ECO:0000313" key="27">
    <source>
        <dbReference type="EMBL" id="CAK1539911.1"/>
    </source>
</evidence>
<dbReference type="InterPro" id="IPR000719">
    <property type="entry name" value="Prot_kinase_dom"/>
</dbReference>
<evidence type="ECO:0000256" key="8">
    <source>
        <dbReference type="ARBA" id="ARBA00022679"/>
    </source>
</evidence>
<dbReference type="SMART" id="SM00242">
    <property type="entry name" value="MYSc"/>
    <property type="match status" value="1"/>
</dbReference>
<dbReference type="PROSITE" id="PS50096">
    <property type="entry name" value="IQ"/>
    <property type="match status" value="3"/>
</dbReference>
<dbReference type="PROSITE" id="PS50011">
    <property type="entry name" value="PROTEIN_KINASE_DOM"/>
    <property type="match status" value="1"/>
</dbReference>
<dbReference type="InterPro" id="IPR008271">
    <property type="entry name" value="Ser/Thr_kinase_AS"/>
</dbReference>
<dbReference type="InterPro" id="IPR027417">
    <property type="entry name" value="P-loop_NTPase"/>
</dbReference>
<feature type="region of interest" description="Disordered" evidence="24">
    <location>
        <begin position="318"/>
        <end position="337"/>
    </location>
</feature>
<comment type="catalytic activity">
    <reaction evidence="20">
        <text>L-seryl-[protein] + ATP = O-phospho-L-seryl-[protein] + ADP + H(+)</text>
        <dbReference type="Rhea" id="RHEA:17989"/>
        <dbReference type="Rhea" id="RHEA-COMP:9863"/>
        <dbReference type="Rhea" id="RHEA-COMP:11604"/>
        <dbReference type="ChEBI" id="CHEBI:15378"/>
        <dbReference type="ChEBI" id="CHEBI:29999"/>
        <dbReference type="ChEBI" id="CHEBI:30616"/>
        <dbReference type="ChEBI" id="CHEBI:83421"/>
        <dbReference type="ChEBI" id="CHEBI:456216"/>
        <dbReference type="EC" id="2.7.11.1"/>
    </reaction>
</comment>
<dbReference type="PANTHER" id="PTHR46256">
    <property type="entry name" value="AGAP011099-PA"/>
    <property type="match status" value="1"/>
</dbReference>
<keyword evidence="17" id="KW-0966">Cell projection</keyword>
<evidence type="ECO:0000313" key="28">
    <source>
        <dbReference type="Proteomes" id="UP001497472"/>
    </source>
</evidence>
<evidence type="ECO:0000259" key="26">
    <source>
        <dbReference type="PROSITE" id="PS51456"/>
    </source>
</evidence>
<dbReference type="InterPro" id="IPR017441">
    <property type="entry name" value="Protein_kinase_ATP_BS"/>
</dbReference>
<keyword evidence="5" id="KW-0963">Cytoplasm</keyword>
<keyword evidence="7" id="KW-0716">Sensory transduction</keyword>